<dbReference type="eggNOG" id="arCOG01648">
    <property type="taxonomic scope" value="Archaea"/>
</dbReference>
<dbReference type="SUPFAM" id="SSF53474">
    <property type="entry name" value="alpha/beta-Hydrolases"/>
    <property type="match status" value="1"/>
</dbReference>
<gene>
    <name evidence="2" type="ordered locus">Halxa_4201</name>
</gene>
<organism evidence="2 3">
    <name type="scientific">Halopiger xanaduensis (strain DSM 18323 / JCM 14033 / SH-6)</name>
    <dbReference type="NCBI Taxonomy" id="797210"/>
    <lineage>
        <taxon>Archaea</taxon>
        <taxon>Methanobacteriati</taxon>
        <taxon>Methanobacteriota</taxon>
        <taxon>Stenosarchaea group</taxon>
        <taxon>Halobacteria</taxon>
        <taxon>Halobacteriales</taxon>
        <taxon>Natrialbaceae</taxon>
        <taxon>Halopiger</taxon>
    </lineage>
</organism>
<sequence length="289" mass="32023">MARDPMSVSDARTATKTGQFADLYPYLRIGTGPKTLLVIPGLGDAMFDGEYGRQETWFFKQLFDGFLDEYTVYVVSRPRGLADDYFVEAMAQDYARVLESDTGSASVLGLSMGGLIAQEVARERPDLVERLVVGVSGCRLAANGRPLVRQLRSFALEEDWIALRSHLYEHMFTGVRGRLYPLLSRTAGRLQPPTPAAPGDVVTSLDAVLEYDGSDRLGEIEPRTLVIGAAEDPFFTEAILRETHAGLPDSQLAMYRDGKHGVFLEKRAGFTGWIRRFLEGETARVPQQP</sequence>
<dbReference type="HOGENOM" id="CLU_020336_33_0_2"/>
<dbReference type="Proteomes" id="UP000006794">
    <property type="component" value="Chromosome"/>
</dbReference>
<dbReference type="STRING" id="797210.Halxa_4201"/>
<dbReference type="InterPro" id="IPR000073">
    <property type="entry name" value="AB_hydrolase_1"/>
</dbReference>
<keyword evidence="2" id="KW-0378">Hydrolase</keyword>
<name>F8D5G7_HALXS</name>
<dbReference type="PANTHER" id="PTHR43433:SF5">
    <property type="entry name" value="AB HYDROLASE-1 DOMAIN-CONTAINING PROTEIN"/>
    <property type="match status" value="1"/>
</dbReference>
<dbReference type="InterPro" id="IPR029058">
    <property type="entry name" value="AB_hydrolase_fold"/>
</dbReference>
<protein>
    <submittedName>
        <fullName evidence="2">Alpha/beta hydrolase fold protein</fullName>
    </submittedName>
</protein>
<dbReference type="AlphaFoldDB" id="F8D5G7"/>
<evidence type="ECO:0000259" key="1">
    <source>
        <dbReference type="Pfam" id="PF12697"/>
    </source>
</evidence>
<feature type="domain" description="AB hydrolase-1" evidence="1">
    <location>
        <begin position="36"/>
        <end position="267"/>
    </location>
</feature>
<reference evidence="2 3" key="1">
    <citation type="journal article" date="2012" name="Stand. Genomic Sci.">
        <title>Complete genome sequence of Halopiger xanaduensis type strain (SH-6(T)).</title>
        <authorList>
            <person name="Anderson I."/>
            <person name="Tindall B.J."/>
            <person name="Rohde M."/>
            <person name="Lucas S."/>
            <person name="Han J."/>
            <person name="Lapidus A."/>
            <person name="Cheng J.F."/>
            <person name="Goodwin L."/>
            <person name="Pitluck S."/>
            <person name="Peters L."/>
            <person name="Pati A."/>
            <person name="Mikhailova N."/>
            <person name="Pagani I."/>
            <person name="Teshima H."/>
            <person name="Han C."/>
            <person name="Tapia R."/>
            <person name="Land M."/>
            <person name="Woyke T."/>
            <person name="Klenk H.P."/>
            <person name="Kyrpides N."/>
            <person name="Ivanova N."/>
        </authorList>
    </citation>
    <scope>NUCLEOTIDE SEQUENCE [LARGE SCALE GENOMIC DNA]</scope>
    <source>
        <strain evidence="3">DSM 18323 / JCM 14033 / SH-6</strain>
    </source>
</reference>
<evidence type="ECO:0000313" key="3">
    <source>
        <dbReference type="Proteomes" id="UP000006794"/>
    </source>
</evidence>
<dbReference type="GO" id="GO:0016787">
    <property type="term" value="F:hydrolase activity"/>
    <property type="evidence" value="ECO:0007669"/>
    <property type="project" value="UniProtKB-KW"/>
</dbReference>
<accession>F8D5G7</accession>
<dbReference type="Pfam" id="PF12697">
    <property type="entry name" value="Abhydrolase_6"/>
    <property type="match status" value="1"/>
</dbReference>
<dbReference type="KEGG" id="hxa:Halxa_4201"/>
<evidence type="ECO:0000313" key="2">
    <source>
        <dbReference type="EMBL" id="AEH38803.1"/>
    </source>
</evidence>
<dbReference type="EMBL" id="CP002839">
    <property type="protein sequence ID" value="AEH38803.1"/>
    <property type="molecule type" value="Genomic_DNA"/>
</dbReference>
<dbReference type="PANTHER" id="PTHR43433">
    <property type="entry name" value="HYDROLASE, ALPHA/BETA FOLD FAMILY PROTEIN"/>
    <property type="match status" value="1"/>
</dbReference>
<keyword evidence="3" id="KW-1185">Reference proteome</keyword>
<proteinExistence type="predicted"/>
<dbReference type="InterPro" id="IPR050471">
    <property type="entry name" value="AB_hydrolase"/>
</dbReference>
<dbReference type="Gene3D" id="3.40.50.1820">
    <property type="entry name" value="alpha/beta hydrolase"/>
    <property type="match status" value="1"/>
</dbReference>